<evidence type="ECO:0000313" key="4">
    <source>
        <dbReference type="EMBL" id="ROH85599.1"/>
    </source>
</evidence>
<dbReference type="Proteomes" id="UP000282106">
    <property type="component" value="Unassembled WGS sequence"/>
</dbReference>
<evidence type="ECO:0000256" key="1">
    <source>
        <dbReference type="SAM" id="MobiDB-lite"/>
    </source>
</evidence>
<feature type="compositionally biased region" description="Basic and acidic residues" evidence="1">
    <location>
        <begin position="48"/>
        <end position="68"/>
    </location>
</feature>
<dbReference type="InterPro" id="IPR004045">
    <property type="entry name" value="Glutathione_S-Trfase_N"/>
</dbReference>
<feature type="domain" description="GST N-terminal" evidence="2">
    <location>
        <begin position="89"/>
        <end position="168"/>
    </location>
</feature>
<dbReference type="SUPFAM" id="SSF47616">
    <property type="entry name" value="GST C-terminal domain-like"/>
    <property type="match status" value="1"/>
</dbReference>
<feature type="non-terminal residue" evidence="4">
    <location>
        <position position="1"/>
    </location>
</feature>
<dbReference type="Pfam" id="PF13410">
    <property type="entry name" value="GST_C_2"/>
    <property type="match status" value="1"/>
</dbReference>
<dbReference type="CDD" id="cd00570">
    <property type="entry name" value="GST_N_family"/>
    <property type="match status" value="1"/>
</dbReference>
<organism evidence="4 5">
    <name type="scientific">Stagnimonas aquatica</name>
    <dbReference type="NCBI Taxonomy" id="2689987"/>
    <lineage>
        <taxon>Bacteria</taxon>
        <taxon>Pseudomonadati</taxon>
        <taxon>Pseudomonadota</taxon>
        <taxon>Gammaproteobacteria</taxon>
        <taxon>Nevskiales</taxon>
        <taxon>Nevskiaceae</taxon>
        <taxon>Stagnimonas</taxon>
    </lineage>
</organism>
<feature type="domain" description="GST C-terminal" evidence="3">
    <location>
        <begin position="171"/>
        <end position="330"/>
    </location>
</feature>
<proteinExistence type="predicted"/>
<name>A0A3N0UYG9_9GAMM</name>
<dbReference type="GO" id="GO:0016740">
    <property type="term" value="F:transferase activity"/>
    <property type="evidence" value="ECO:0007669"/>
    <property type="project" value="UniProtKB-KW"/>
</dbReference>
<dbReference type="InterPro" id="IPR036249">
    <property type="entry name" value="Thioredoxin-like_sf"/>
</dbReference>
<gene>
    <name evidence="4" type="ORF">ED208_16835</name>
</gene>
<keyword evidence="4" id="KW-0808">Transferase</keyword>
<evidence type="ECO:0000259" key="3">
    <source>
        <dbReference type="PROSITE" id="PS50405"/>
    </source>
</evidence>
<dbReference type="InterPro" id="IPR010987">
    <property type="entry name" value="Glutathione-S-Trfase_C-like"/>
</dbReference>
<dbReference type="SUPFAM" id="SSF52833">
    <property type="entry name" value="Thioredoxin-like"/>
    <property type="match status" value="1"/>
</dbReference>
<feature type="region of interest" description="Disordered" evidence="1">
    <location>
        <begin position="32"/>
        <end position="88"/>
    </location>
</feature>
<dbReference type="InterPro" id="IPR036282">
    <property type="entry name" value="Glutathione-S-Trfase_C_sf"/>
</dbReference>
<keyword evidence="5" id="KW-1185">Reference proteome</keyword>
<dbReference type="InParanoid" id="A0A3N0UYG9"/>
<dbReference type="Gene3D" id="3.40.30.110">
    <property type="match status" value="2"/>
</dbReference>
<feature type="compositionally biased region" description="Basic and acidic residues" evidence="1">
    <location>
        <begin position="32"/>
        <end position="41"/>
    </location>
</feature>
<protein>
    <submittedName>
        <fullName evidence="4">Glutathione S-transferase family protein</fullName>
    </submittedName>
</protein>
<reference evidence="4 5" key="1">
    <citation type="submission" date="2018-10" db="EMBL/GenBank/DDBJ databases">
        <authorList>
            <person name="Chen W.-M."/>
        </authorList>
    </citation>
    <scope>NUCLEOTIDE SEQUENCE [LARGE SCALE GENOMIC DNA]</scope>
    <source>
        <strain evidence="4 5">THS-13</strain>
    </source>
</reference>
<dbReference type="Pfam" id="PF13417">
    <property type="entry name" value="GST_N_3"/>
    <property type="match status" value="1"/>
</dbReference>
<evidence type="ECO:0000313" key="5">
    <source>
        <dbReference type="Proteomes" id="UP000282106"/>
    </source>
</evidence>
<comment type="caution">
    <text evidence="4">The sequence shown here is derived from an EMBL/GenBank/DDBJ whole genome shotgun (WGS) entry which is preliminary data.</text>
</comment>
<dbReference type="PROSITE" id="PS50404">
    <property type="entry name" value="GST_NTER"/>
    <property type="match status" value="1"/>
</dbReference>
<sequence length="396" mass="43978">WYAFPMLHLQSQEALHLILESALLFFAQAKKSESPIGEKKLPSPAPPAERERANRQTRQDKARPDQAHPARPAPAYPAHPEPRPTRPMRDLILHHYPMSPYSEKIRAILGYKGLAWRSVDIPMMAPKPDLAALTGGYRKTPVLQVGRDVILDTSLMVRVLERLYPSPALIPEAHRMSCLAYAGYEQTLFYGAVATVFQPEGLKAMIARLGAEQMQAFSRDRQELFTGGSARRPSPELYKTQFLPAANALNAQLAGRDFLLGEAPTLADFVCWHPIWFVRDNPGVAPLLAPLRNLMAWEQRMRALGHGYPSTIDAETALETARGAESWLDFDGPLQEPNGLKIGERVLLRASDYGCEPVEGLLLHASAYEVVLQRQDSRAGDLRVHAPRAGFSLSAA</sequence>
<dbReference type="EMBL" id="RJVO01000012">
    <property type="protein sequence ID" value="ROH85599.1"/>
    <property type="molecule type" value="Genomic_DNA"/>
</dbReference>
<dbReference type="PROSITE" id="PS50405">
    <property type="entry name" value="GST_CTER"/>
    <property type="match status" value="1"/>
</dbReference>
<evidence type="ECO:0000259" key="2">
    <source>
        <dbReference type="PROSITE" id="PS50404"/>
    </source>
</evidence>
<dbReference type="AlphaFoldDB" id="A0A3N0UYG9"/>
<accession>A0A3N0UYG9</accession>